<dbReference type="InterPro" id="IPR057362">
    <property type="entry name" value="WDGH"/>
</dbReference>
<dbReference type="Pfam" id="PF25311">
    <property type="entry name" value="WDGH"/>
    <property type="match status" value="1"/>
</dbReference>
<organism evidence="2 3">
    <name type="scientific">Muiribacterium halophilum</name>
    <dbReference type="NCBI Taxonomy" id="2053465"/>
    <lineage>
        <taxon>Bacteria</taxon>
        <taxon>Candidatus Muiribacteriota</taxon>
        <taxon>Candidatus Muiribacteriia</taxon>
        <taxon>Candidatus Muiribacteriales</taxon>
        <taxon>Candidatus Muiribacteriaceae</taxon>
        <taxon>Candidatus Muiribacterium</taxon>
    </lineage>
</organism>
<evidence type="ECO:0000313" key="2">
    <source>
        <dbReference type="EMBL" id="PLX15392.1"/>
    </source>
</evidence>
<reference evidence="2 3" key="1">
    <citation type="submission" date="2017-11" db="EMBL/GenBank/DDBJ databases">
        <title>Genome-resolved metagenomics identifies genetic mobility, metabolic interactions, and unexpected diversity in perchlorate-reducing communities.</title>
        <authorList>
            <person name="Barnum T.P."/>
            <person name="Figueroa I.A."/>
            <person name="Carlstrom C.I."/>
            <person name="Lucas L.N."/>
            <person name="Engelbrektson A.L."/>
            <person name="Coates J.D."/>
        </authorList>
    </citation>
    <scope>NUCLEOTIDE SEQUENCE [LARGE SCALE GENOMIC DNA]</scope>
    <source>
        <strain evidence="2">BM706</strain>
    </source>
</reference>
<dbReference type="AlphaFoldDB" id="A0A2N5Z9N6"/>
<protein>
    <recommendedName>
        <fullName evidence="1">WDGH domain-containing protein</fullName>
    </recommendedName>
</protein>
<dbReference type="EMBL" id="PKTG01000140">
    <property type="protein sequence ID" value="PLX15392.1"/>
    <property type="molecule type" value="Genomic_DNA"/>
</dbReference>
<evidence type="ECO:0000259" key="1">
    <source>
        <dbReference type="Pfam" id="PF25311"/>
    </source>
</evidence>
<evidence type="ECO:0000313" key="3">
    <source>
        <dbReference type="Proteomes" id="UP000234857"/>
    </source>
</evidence>
<name>A0A2N5Z9N6_MUIH1</name>
<dbReference type="Proteomes" id="UP000234857">
    <property type="component" value="Unassembled WGS sequence"/>
</dbReference>
<sequence length="106" mass="12163">MINIEGNCEIGDEKDIVYRERNRCVALAAKMALELGYNVGIAKHTGEDKGDNNSVVYIDLPTGQISWHIRDCEKNIFSFLNNYKGNYDGHNTNEKYKRIEDFTKTN</sequence>
<comment type="caution">
    <text evidence="2">The sequence shown here is derived from an EMBL/GenBank/DDBJ whole genome shotgun (WGS) entry which is preliminary data.</text>
</comment>
<proteinExistence type="predicted"/>
<accession>A0A2N5Z9N6</accession>
<feature type="domain" description="WDGH" evidence="1">
    <location>
        <begin position="18"/>
        <end position="100"/>
    </location>
</feature>
<gene>
    <name evidence="2" type="ORF">C0601_13140</name>
</gene>